<evidence type="ECO:0008006" key="4">
    <source>
        <dbReference type="Google" id="ProtNLM"/>
    </source>
</evidence>
<sequence length="208" mass="23118">MRPNADHRRRSFWLKHLHRWHWISAALCLVGMILFAATGITLNHAGEIEAQPRVTTVEKKLPPALLEALAAKPAKDRWPLPPTVADWLAAELSVRAAGREAEWSADEIYLALPRPGGDAWVSIDRADGAVRHETTDRGWISYLNDLHKGRNAGRAWSWFLDLFAVACLVFCVTGLFLLKLHAGGRPATWPVVGFGLVAPMLLALLFIH</sequence>
<dbReference type="Pfam" id="PF16357">
    <property type="entry name" value="PepSY_TM_like_2"/>
    <property type="match status" value="1"/>
</dbReference>
<dbReference type="PANTHER" id="PTHR40115:SF1">
    <property type="entry name" value="INNER MEMBRANE PROTEIN WITH PEPSY TM HELIX"/>
    <property type="match status" value="1"/>
</dbReference>
<dbReference type="PANTHER" id="PTHR40115">
    <property type="entry name" value="INNER MEMBRANE PROTEIN WITH PEPSY TM HELIX"/>
    <property type="match status" value="1"/>
</dbReference>
<proteinExistence type="predicted"/>
<keyword evidence="1" id="KW-0472">Membrane</keyword>
<reference evidence="2 3" key="1">
    <citation type="submission" date="2018-11" db="EMBL/GenBank/DDBJ databases">
        <title>Genomic Encyclopedia of Type Strains, Phase IV (KMG-IV): sequencing the most valuable type-strain genomes for metagenomic binning, comparative biology and taxonomic classification.</title>
        <authorList>
            <person name="Goeker M."/>
        </authorList>
    </citation>
    <scope>NUCLEOTIDE SEQUENCE [LARGE SCALE GENOMIC DNA]</scope>
    <source>
        <strain evidence="2 3">DSM 5900</strain>
    </source>
</reference>
<evidence type="ECO:0000313" key="3">
    <source>
        <dbReference type="Proteomes" id="UP000278222"/>
    </source>
</evidence>
<keyword evidence="3" id="KW-1185">Reference proteome</keyword>
<dbReference type="InterPro" id="IPR032307">
    <property type="entry name" value="PepSY_TM-like_2"/>
</dbReference>
<dbReference type="AlphaFoldDB" id="A0A3N1LLB0"/>
<evidence type="ECO:0000313" key="2">
    <source>
        <dbReference type="EMBL" id="ROP91216.1"/>
    </source>
</evidence>
<organism evidence="2 3">
    <name type="scientific">Stella humosa</name>
    <dbReference type="NCBI Taxonomy" id="94"/>
    <lineage>
        <taxon>Bacteria</taxon>
        <taxon>Pseudomonadati</taxon>
        <taxon>Pseudomonadota</taxon>
        <taxon>Alphaproteobacteria</taxon>
        <taxon>Rhodospirillales</taxon>
        <taxon>Stellaceae</taxon>
        <taxon>Stella</taxon>
    </lineage>
</organism>
<dbReference type="RefSeq" id="WP_123690919.1">
    <property type="nucleotide sequence ID" value="NZ_AP019700.1"/>
</dbReference>
<protein>
    <recommendedName>
        <fullName evidence="4">PepSY-associated transmembrane protein</fullName>
    </recommendedName>
</protein>
<evidence type="ECO:0000256" key="1">
    <source>
        <dbReference type="SAM" id="Phobius"/>
    </source>
</evidence>
<keyword evidence="1" id="KW-0812">Transmembrane</keyword>
<dbReference type="OrthoDB" id="27171at2"/>
<name>A0A3N1LLB0_9PROT</name>
<dbReference type="Proteomes" id="UP000278222">
    <property type="component" value="Unassembled WGS sequence"/>
</dbReference>
<comment type="caution">
    <text evidence="2">The sequence shown here is derived from an EMBL/GenBank/DDBJ whole genome shotgun (WGS) entry which is preliminary data.</text>
</comment>
<accession>A0A3N1LLB0</accession>
<dbReference type="EMBL" id="RJKX01000014">
    <property type="protein sequence ID" value="ROP91216.1"/>
    <property type="molecule type" value="Genomic_DNA"/>
</dbReference>
<feature type="transmembrane region" description="Helical" evidence="1">
    <location>
        <begin position="20"/>
        <end position="42"/>
    </location>
</feature>
<feature type="transmembrane region" description="Helical" evidence="1">
    <location>
        <begin position="187"/>
        <end position="207"/>
    </location>
</feature>
<gene>
    <name evidence="2" type="ORF">EDC65_3080</name>
</gene>
<feature type="transmembrane region" description="Helical" evidence="1">
    <location>
        <begin position="158"/>
        <end position="181"/>
    </location>
</feature>
<keyword evidence="1" id="KW-1133">Transmembrane helix</keyword>